<keyword evidence="1 4" id="KW-0540">Nuclease</keyword>
<evidence type="ECO:0000256" key="2">
    <source>
        <dbReference type="ARBA" id="ARBA00022801"/>
    </source>
</evidence>
<keyword evidence="3 4" id="KW-0269">Exonuclease</keyword>
<dbReference type="SUPFAM" id="SSF56300">
    <property type="entry name" value="Metallo-dependent phosphatases"/>
    <property type="match status" value="1"/>
</dbReference>
<dbReference type="GO" id="GO:0004519">
    <property type="term" value="F:endonuclease activity"/>
    <property type="evidence" value="ECO:0007669"/>
    <property type="project" value="UniProtKB-KW"/>
</dbReference>
<dbReference type="NCBIfam" id="TIGR00619">
    <property type="entry name" value="sbcd"/>
    <property type="match status" value="1"/>
</dbReference>
<keyword evidence="4" id="KW-0255">Endonuclease</keyword>
<dbReference type="GO" id="GO:0006260">
    <property type="term" value="P:DNA replication"/>
    <property type="evidence" value="ECO:0007669"/>
    <property type="project" value="UniProtKB-KW"/>
</dbReference>
<evidence type="ECO:0000256" key="1">
    <source>
        <dbReference type="ARBA" id="ARBA00022722"/>
    </source>
</evidence>
<sequence length="393" mass="44572">MKLIHFADLHLGMENYGKTDPESGLSTRLLDFLRSFDFMVDYALEGKVDAVLFAGDAYKNREPTQTHQREFAKRILKLSKNQIPVVLLVGNHDTPNVASKANTLDIYSTLEMDNVFVIRTLQLIEIPLHNAEFAKLQVIGLPWLSRKEFEHLAQTLPVLYKNIKPEYPTVTVVHGTVEGAVYGSERALTLGKDPILPLPLLTHPAVSYVALGHIHKRQILSQDPPTLYSGSLERVDFGEEKEEKSFELVEINDQKKAKHQPILTPARRFLTLNFDLLGESFDPTEKILKVAQKSDLTETIVKVVLNISTENLERLRVAEIKKAIEEKAHLLAGITKNVERSVRQRLEGVSAETLSPLQALQIYFEAKEYPKEKIKVLEKYGRELMEEFKEIAG</sequence>
<dbReference type="InterPro" id="IPR050535">
    <property type="entry name" value="DNA_Repair-Maintenance_Comp"/>
</dbReference>
<dbReference type="CDD" id="cd00840">
    <property type="entry name" value="MPP_Mre11_N"/>
    <property type="match status" value="1"/>
</dbReference>
<comment type="caution">
    <text evidence="6">The sequence shown here is derived from an EMBL/GenBank/DDBJ whole genome shotgun (WGS) entry which is preliminary data.</text>
</comment>
<dbReference type="Gene3D" id="3.60.21.10">
    <property type="match status" value="1"/>
</dbReference>
<evidence type="ECO:0000313" key="7">
    <source>
        <dbReference type="Proteomes" id="UP000230970"/>
    </source>
</evidence>
<dbReference type="AlphaFoldDB" id="A0A2M7TCM2"/>
<comment type="similarity">
    <text evidence="4">Belongs to the SbcD family.</text>
</comment>
<dbReference type="GO" id="GO:0006310">
    <property type="term" value="P:DNA recombination"/>
    <property type="evidence" value="ECO:0007669"/>
    <property type="project" value="UniProtKB-KW"/>
</dbReference>
<feature type="domain" description="Calcineurin-like phosphoesterase" evidence="5">
    <location>
        <begin position="1"/>
        <end position="216"/>
    </location>
</feature>
<dbReference type="PANTHER" id="PTHR30337">
    <property type="entry name" value="COMPONENT OF ATP-DEPENDENT DSDNA EXONUCLEASE"/>
    <property type="match status" value="1"/>
</dbReference>
<evidence type="ECO:0000259" key="5">
    <source>
        <dbReference type="Pfam" id="PF00149"/>
    </source>
</evidence>
<comment type="function">
    <text evidence="4">SbcCD cleaves DNA hairpin structures. These structures can inhibit DNA replication and are intermediates in certain DNA recombination reactions. The complex acts as a 3'-&gt;5' double strand exonuclease that can open hairpins. It also has a 5' single-strand endonuclease activity.</text>
</comment>
<keyword evidence="2 4" id="KW-0378">Hydrolase</keyword>
<dbReference type="InterPro" id="IPR029052">
    <property type="entry name" value="Metallo-depent_PP-like"/>
</dbReference>
<evidence type="ECO:0000256" key="3">
    <source>
        <dbReference type="ARBA" id="ARBA00022839"/>
    </source>
</evidence>
<dbReference type="EMBL" id="PFNJ01000041">
    <property type="protein sequence ID" value="PIZ43067.1"/>
    <property type="molecule type" value="Genomic_DNA"/>
</dbReference>
<proteinExistence type="inferred from homology"/>
<dbReference type="InterPro" id="IPR041796">
    <property type="entry name" value="Mre11_N"/>
</dbReference>
<keyword evidence="4" id="KW-0235">DNA replication</keyword>
<protein>
    <recommendedName>
        <fullName evidence="4">Nuclease SbcCD subunit D</fullName>
    </recommendedName>
</protein>
<gene>
    <name evidence="4" type="primary">sbcD</name>
    <name evidence="6" type="ORF">COY34_01580</name>
</gene>
<organism evidence="6 7">
    <name type="scientific">candidate division WWE3 bacterium CG_4_10_14_0_2_um_filter_42_8</name>
    <dbReference type="NCBI Taxonomy" id="1975074"/>
    <lineage>
        <taxon>Bacteria</taxon>
        <taxon>Katanobacteria</taxon>
    </lineage>
</organism>
<accession>A0A2M7TCM2</accession>
<dbReference type="PANTHER" id="PTHR30337:SF0">
    <property type="entry name" value="NUCLEASE SBCCD SUBUNIT D"/>
    <property type="match status" value="1"/>
</dbReference>
<reference evidence="7" key="1">
    <citation type="submission" date="2017-09" db="EMBL/GenBank/DDBJ databases">
        <title>Depth-based differentiation of microbial function through sediment-hosted aquifers and enrichment of novel symbionts in the deep terrestrial subsurface.</title>
        <authorList>
            <person name="Probst A.J."/>
            <person name="Ladd B."/>
            <person name="Jarett J.K."/>
            <person name="Geller-Mcgrath D.E."/>
            <person name="Sieber C.M.K."/>
            <person name="Emerson J.B."/>
            <person name="Anantharaman K."/>
            <person name="Thomas B.C."/>
            <person name="Malmstrom R."/>
            <person name="Stieglmeier M."/>
            <person name="Klingl A."/>
            <person name="Woyke T."/>
            <person name="Ryan C.M."/>
            <person name="Banfield J.F."/>
        </authorList>
    </citation>
    <scope>NUCLEOTIDE SEQUENCE [LARGE SCALE GENOMIC DNA]</scope>
</reference>
<dbReference type="GO" id="GO:0008408">
    <property type="term" value="F:3'-5' exonuclease activity"/>
    <property type="evidence" value="ECO:0007669"/>
    <property type="project" value="InterPro"/>
</dbReference>
<dbReference type="Proteomes" id="UP000230970">
    <property type="component" value="Unassembled WGS sequence"/>
</dbReference>
<evidence type="ECO:0000313" key="6">
    <source>
        <dbReference type="EMBL" id="PIZ43067.1"/>
    </source>
</evidence>
<keyword evidence="4" id="KW-0233">DNA recombination</keyword>
<dbReference type="Pfam" id="PF00149">
    <property type="entry name" value="Metallophos"/>
    <property type="match status" value="1"/>
</dbReference>
<dbReference type="InterPro" id="IPR004843">
    <property type="entry name" value="Calcineurin-like_PHP"/>
</dbReference>
<evidence type="ECO:0000256" key="4">
    <source>
        <dbReference type="RuleBase" id="RU363069"/>
    </source>
</evidence>
<dbReference type="InterPro" id="IPR004593">
    <property type="entry name" value="SbcD"/>
</dbReference>
<comment type="subunit">
    <text evidence="4">Heterodimer of SbcC and SbcD.</text>
</comment>
<name>A0A2M7TCM2_UNCKA</name>